<name>A0ABR8XM79_9BACL</name>
<proteinExistence type="predicted"/>
<dbReference type="Proteomes" id="UP000600565">
    <property type="component" value="Unassembled WGS sequence"/>
</dbReference>
<feature type="compositionally biased region" description="Polar residues" evidence="1">
    <location>
        <begin position="63"/>
        <end position="77"/>
    </location>
</feature>
<feature type="signal peptide" evidence="2">
    <location>
        <begin position="1"/>
        <end position="33"/>
    </location>
</feature>
<feature type="compositionally biased region" description="Low complexity" evidence="1">
    <location>
        <begin position="40"/>
        <end position="62"/>
    </location>
</feature>
<evidence type="ECO:0000313" key="3">
    <source>
        <dbReference type="EMBL" id="MBD8033038.1"/>
    </source>
</evidence>
<dbReference type="PROSITE" id="PS51257">
    <property type="entry name" value="PROKAR_LIPOPROTEIN"/>
    <property type="match status" value="1"/>
</dbReference>
<dbReference type="EMBL" id="JACSPW010000006">
    <property type="protein sequence ID" value="MBD8033038.1"/>
    <property type="molecule type" value="Genomic_DNA"/>
</dbReference>
<evidence type="ECO:0000256" key="1">
    <source>
        <dbReference type="SAM" id="MobiDB-lite"/>
    </source>
</evidence>
<accession>A0ABR8XM79</accession>
<evidence type="ECO:0000313" key="4">
    <source>
        <dbReference type="Proteomes" id="UP000600565"/>
    </source>
</evidence>
<sequence length="277" mass="31281">MKFFRNNLYEKLLVQCKPQLILFLMLTLFLLSACNSENGTTAPEENSEPNTTETSPENTESTKPTNDETSTNFETPQQCNTIKFEKDALINGGELAHCMMETMLAVKTGSQFAQTSTESSNVDFKFDPQYSMHVENEDMSIIIHENTGWLKQEGQWIEEDDTSEDMDVILATNTIKLTRVFSHPYMITQYLAAVSQWKVIEFGEVPDNKAFVKTAWQLVPEGPVNLEGMTLSDVELWITDEYLGAYYVSTGNIAGISETTSNTFTQWGEPITIPEPF</sequence>
<keyword evidence="4" id="KW-1185">Reference proteome</keyword>
<protein>
    <submittedName>
        <fullName evidence="3">Uncharacterized protein</fullName>
    </submittedName>
</protein>
<dbReference type="RefSeq" id="WP_191701571.1">
    <property type="nucleotide sequence ID" value="NZ_JACSPW010000006.1"/>
</dbReference>
<reference evidence="3 4" key="1">
    <citation type="submission" date="2020-08" db="EMBL/GenBank/DDBJ databases">
        <title>A Genomic Blueprint of the Chicken Gut Microbiome.</title>
        <authorList>
            <person name="Gilroy R."/>
            <person name="Ravi A."/>
            <person name="Getino M."/>
            <person name="Pursley I."/>
            <person name="Horton D.L."/>
            <person name="Alikhan N.-F."/>
            <person name="Baker D."/>
            <person name="Gharbi K."/>
            <person name="Hall N."/>
            <person name="Watson M."/>
            <person name="Adriaenssens E.M."/>
            <person name="Foster-Nyarko E."/>
            <person name="Jarju S."/>
            <person name="Secka A."/>
            <person name="Antonio M."/>
            <person name="Oren A."/>
            <person name="Chaudhuri R."/>
            <person name="La Ragione R.M."/>
            <person name="Hildebrand F."/>
            <person name="Pallen M.J."/>
        </authorList>
    </citation>
    <scope>NUCLEOTIDE SEQUENCE [LARGE SCALE GENOMIC DNA]</scope>
    <source>
        <strain evidence="3 4">Sa1YVA6</strain>
    </source>
</reference>
<comment type="caution">
    <text evidence="3">The sequence shown here is derived from an EMBL/GenBank/DDBJ whole genome shotgun (WGS) entry which is preliminary data.</text>
</comment>
<feature type="chain" id="PRO_5045087170" evidence="2">
    <location>
        <begin position="34"/>
        <end position="277"/>
    </location>
</feature>
<gene>
    <name evidence="3" type="ORF">H9632_08160</name>
</gene>
<keyword evidence="2" id="KW-0732">Signal</keyword>
<evidence type="ECO:0000256" key="2">
    <source>
        <dbReference type="SAM" id="SignalP"/>
    </source>
</evidence>
<organism evidence="3 4">
    <name type="scientific">Solibacillus merdavium</name>
    <dbReference type="NCBI Taxonomy" id="2762218"/>
    <lineage>
        <taxon>Bacteria</taxon>
        <taxon>Bacillati</taxon>
        <taxon>Bacillota</taxon>
        <taxon>Bacilli</taxon>
        <taxon>Bacillales</taxon>
        <taxon>Caryophanaceae</taxon>
        <taxon>Solibacillus</taxon>
    </lineage>
</organism>
<feature type="region of interest" description="Disordered" evidence="1">
    <location>
        <begin position="38"/>
        <end position="77"/>
    </location>
</feature>